<organismHost>
    <name type="scientific">Chlorella</name>
    <dbReference type="NCBI Taxonomy" id="3071"/>
</organismHost>
<dbReference type="GeneID" id="5659549"/>
<accession>A7IW20</accession>
<organism evidence="1 2">
    <name type="scientific">Paramecium bursaria Chlorella virus NY2A</name>
    <name type="common">PBCV-NY2A</name>
    <dbReference type="NCBI Taxonomy" id="46021"/>
    <lineage>
        <taxon>Viruses</taxon>
        <taxon>Varidnaviria</taxon>
        <taxon>Bamfordvirae</taxon>
        <taxon>Nucleocytoviricota</taxon>
        <taxon>Megaviricetes</taxon>
        <taxon>Algavirales</taxon>
        <taxon>Phycodnaviridae</taxon>
        <taxon>Chlorovirus</taxon>
        <taxon>Chlorovirus americanus</taxon>
    </lineage>
</organism>
<sequence>MNIHWNFRNGFYPLFPDETRMVTCATCKNQNSINFLKDIMCKISEDLRIETLVFNGIQDTYRLLIDFLDHVMIKVFERHTRLFYFDILDFILHLISMRIIDRHISRR</sequence>
<dbReference type="RefSeq" id="YP_001497341.1">
    <property type="nucleotide sequence ID" value="NC_009898.1"/>
</dbReference>
<protein>
    <submittedName>
        <fullName evidence="1">Uncharacterized protein b145L</fullName>
    </submittedName>
</protein>
<evidence type="ECO:0000313" key="2">
    <source>
        <dbReference type="Proteomes" id="UP000202419"/>
    </source>
</evidence>
<keyword evidence="2" id="KW-1185">Reference proteome</keyword>
<dbReference type="KEGG" id="vg:5659549"/>
<dbReference type="Proteomes" id="UP000202419">
    <property type="component" value="Segment"/>
</dbReference>
<reference evidence="1 2" key="1">
    <citation type="journal article" date="2007" name="Virology">
        <title>Sequence and annotation of the 369-kb NY-2A and the 345-kb AR158 viruses that infect Chlorella NC64A.</title>
        <authorList>
            <person name="Fitzgerald L.A."/>
            <person name="Graves M.V."/>
            <person name="Li X."/>
            <person name="Feldblyum T."/>
            <person name="Nierman W.C."/>
            <person name="Van Etten J.L."/>
        </authorList>
    </citation>
    <scope>NUCLEOTIDE SEQUENCE [LARGE SCALE GENOMIC DNA]</scope>
    <source>
        <strain evidence="1 2">NY-2A</strain>
    </source>
</reference>
<gene>
    <name evidence="1" type="primary">b145L</name>
    <name evidence="1" type="ORF">NY2A_b145L</name>
</gene>
<evidence type="ECO:0000313" key="1">
    <source>
        <dbReference type="EMBL" id="ABT14544.1"/>
    </source>
</evidence>
<name>A7IW20_PBCVN</name>
<dbReference type="EMBL" id="DQ491002">
    <property type="protein sequence ID" value="ABT14544.1"/>
    <property type="molecule type" value="Genomic_DNA"/>
</dbReference>
<proteinExistence type="predicted"/>